<dbReference type="EMBL" id="JANGSQ010000100">
    <property type="protein sequence ID" value="MCW4590511.1"/>
    <property type="molecule type" value="Genomic_DNA"/>
</dbReference>
<comment type="caution">
    <text evidence="2">The sequence shown here is derived from an EMBL/GenBank/DDBJ whole genome shotgun (WGS) entry which is preliminary data.</text>
</comment>
<reference evidence="2 3" key="1">
    <citation type="submission" date="2022-07" db="EMBL/GenBank/DDBJ databases">
        <title>Genome stability of Gluconacetobacter entanii AV429.</title>
        <authorList>
            <person name="Trcek J."/>
            <person name="Cepec E."/>
        </authorList>
    </citation>
    <scope>NUCLEOTIDE SEQUENCE [LARGE SCALE GENOMIC DNA]</scope>
    <source>
        <strain evidence="2 3">AV429_2022</strain>
    </source>
</reference>
<organism evidence="2 3">
    <name type="scientific">Gluconacetobacter entanii</name>
    <dbReference type="NCBI Taxonomy" id="108528"/>
    <lineage>
        <taxon>Bacteria</taxon>
        <taxon>Pseudomonadati</taxon>
        <taxon>Pseudomonadota</taxon>
        <taxon>Alphaproteobacteria</taxon>
        <taxon>Acetobacterales</taxon>
        <taxon>Acetobacteraceae</taxon>
        <taxon>Gluconacetobacter</taxon>
    </lineage>
</organism>
<evidence type="ECO:0000313" key="2">
    <source>
        <dbReference type="EMBL" id="MCW4590511.1"/>
    </source>
</evidence>
<accession>A0ABT3K5R7</accession>
<sequence>MSIAPRAFGHGEVSGNQDEESSFSEEKEAKRLLKYYETIRPN</sequence>
<evidence type="ECO:0000313" key="3">
    <source>
        <dbReference type="Proteomes" id="UP001526337"/>
    </source>
</evidence>
<name>A0ABT3K5R7_9PROT</name>
<protein>
    <submittedName>
        <fullName evidence="2">Uncharacterized protein</fullName>
    </submittedName>
</protein>
<feature type="region of interest" description="Disordered" evidence="1">
    <location>
        <begin position="1"/>
        <end position="27"/>
    </location>
</feature>
<evidence type="ECO:0000256" key="1">
    <source>
        <dbReference type="SAM" id="MobiDB-lite"/>
    </source>
</evidence>
<keyword evidence="3" id="KW-1185">Reference proteome</keyword>
<gene>
    <name evidence="2" type="ORF">NO263_07955</name>
</gene>
<proteinExistence type="predicted"/>
<dbReference type="Proteomes" id="UP001526337">
    <property type="component" value="Unassembled WGS sequence"/>
</dbReference>
<dbReference type="RefSeq" id="WP_265176071.1">
    <property type="nucleotide sequence ID" value="NZ_JABJWD010000052.1"/>
</dbReference>